<feature type="coiled-coil region" evidence="2">
    <location>
        <begin position="67"/>
        <end position="111"/>
    </location>
</feature>
<dbReference type="GO" id="GO:0003677">
    <property type="term" value="F:DNA binding"/>
    <property type="evidence" value="ECO:0007669"/>
    <property type="project" value="UniProtKB-KW"/>
</dbReference>
<dbReference type="PROSITE" id="PS50937">
    <property type="entry name" value="HTH_MERR_2"/>
    <property type="match status" value="1"/>
</dbReference>
<dbReference type="InterPro" id="IPR000551">
    <property type="entry name" value="MerR-type_HTH_dom"/>
</dbReference>
<organism evidence="4 5">
    <name type="scientific">Peribacillus simplex</name>
    <dbReference type="NCBI Taxonomy" id="1478"/>
    <lineage>
        <taxon>Bacteria</taxon>
        <taxon>Bacillati</taxon>
        <taxon>Bacillota</taxon>
        <taxon>Bacilli</taxon>
        <taxon>Bacillales</taxon>
        <taxon>Bacillaceae</taxon>
        <taxon>Peribacillus</taxon>
    </lineage>
</organism>
<evidence type="ECO:0000313" key="4">
    <source>
        <dbReference type="EMBL" id="CEG25041.1"/>
    </source>
</evidence>
<dbReference type="GO" id="GO:0003700">
    <property type="term" value="F:DNA-binding transcription factor activity"/>
    <property type="evidence" value="ECO:0007669"/>
    <property type="project" value="InterPro"/>
</dbReference>
<dbReference type="AlphaFoldDB" id="A0AAN2PC42"/>
<dbReference type="PANTHER" id="PTHR30204">
    <property type="entry name" value="REDOX-CYCLING DRUG-SENSING TRANSCRIPTIONAL ACTIVATOR SOXR"/>
    <property type="match status" value="1"/>
</dbReference>
<keyword evidence="1" id="KW-0238">DNA-binding</keyword>
<dbReference type="SMART" id="SM00422">
    <property type="entry name" value="HTH_MERR"/>
    <property type="match status" value="1"/>
</dbReference>
<accession>A0AAN2PC42</accession>
<proteinExistence type="predicted"/>
<dbReference type="Proteomes" id="UP000182110">
    <property type="component" value="Unassembled WGS sequence"/>
</dbReference>
<protein>
    <submittedName>
        <fullName evidence="4">CueR family transcriptional regulator</fullName>
    </submittedName>
</protein>
<dbReference type="EMBL" id="CCXW01000005">
    <property type="protein sequence ID" value="CEG25041.1"/>
    <property type="molecule type" value="Genomic_DNA"/>
</dbReference>
<dbReference type="InterPro" id="IPR047057">
    <property type="entry name" value="MerR_fam"/>
</dbReference>
<evidence type="ECO:0000256" key="1">
    <source>
        <dbReference type="ARBA" id="ARBA00023125"/>
    </source>
</evidence>
<dbReference type="RefSeq" id="WP_048688802.1">
    <property type="nucleotide sequence ID" value="NZ_CCXW01000005.1"/>
</dbReference>
<dbReference type="PANTHER" id="PTHR30204:SF95">
    <property type="entry name" value="HTH-TYPE TRANSCRIPTIONAL REGULATOR CUER"/>
    <property type="match status" value="1"/>
</dbReference>
<keyword evidence="2" id="KW-0175">Coiled coil</keyword>
<dbReference type="SUPFAM" id="SSF46955">
    <property type="entry name" value="Putative DNA-binding domain"/>
    <property type="match status" value="1"/>
</dbReference>
<name>A0AAN2PC42_9BACI</name>
<gene>
    <name evidence="4" type="primary">cueR</name>
    <name evidence="4" type="ORF">BN1180_05886</name>
</gene>
<dbReference type="Gene3D" id="1.10.1660.10">
    <property type="match status" value="1"/>
</dbReference>
<evidence type="ECO:0000313" key="5">
    <source>
        <dbReference type="Proteomes" id="UP000182110"/>
    </source>
</evidence>
<feature type="domain" description="HTH merR-type" evidence="3">
    <location>
        <begin position="18"/>
        <end position="86"/>
    </location>
</feature>
<reference evidence="4 5" key="1">
    <citation type="journal article" date="2014" name="Genome Announc.">
        <title>Genome Sequence of Bacillus simplex Strain P558, Isolated from a Human Fecal Sample.</title>
        <authorList>
            <person name="Croce O."/>
            <person name="Hugon P."/>
            <person name="Lagier J.C."/>
            <person name="Bibi F."/>
            <person name="Robert C."/>
            <person name="Azhar E.I."/>
            <person name="Raoult D."/>
            <person name="Fournier P.E."/>
        </authorList>
    </citation>
    <scope>NUCLEOTIDE SEQUENCE [LARGE SCALE GENOMIC DNA]</scope>
    <source>
        <strain evidence="4 5">P558</strain>
    </source>
</reference>
<dbReference type="Pfam" id="PF13411">
    <property type="entry name" value="MerR_1"/>
    <property type="match status" value="1"/>
</dbReference>
<evidence type="ECO:0000256" key="2">
    <source>
        <dbReference type="SAM" id="Coils"/>
    </source>
</evidence>
<sequence length="149" mass="17125">MCLNHNVTVRRGYVGNETLKIGELAEMANVTKRTVDYYTNLGLLKAERSASNYRYYSVGELERLRRIEGYKRENLTLEDIKEILKKDKEAASAIEEKGLQLKNKMDGLNEELQEFISLIEKDGKSELLLKKQISRESMALIQSLLVLLV</sequence>
<dbReference type="InterPro" id="IPR009061">
    <property type="entry name" value="DNA-bd_dom_put_sf"/>
</dbReference>
<comment type="caution">
    <text evidence="4">The sequence shown here is derived from an EMBL/GenBank/DDBJ whole genome shotgun (WGS) entry which is preliminary data.</text>
</comment>
<keyword evidence="5" id="KW-1185">Reference proteome</keyword>
<evidence type="ECO:0000259" key="3">
    <source>
        <dbReference type="PROSITE" id="PS50937"/>
    </source>
</evidence>